<keyword evidence="1" id="KW-0732">Signal</keyword>
<dbReference type="InterPro" id="IPR013022">
    <property type="entry name" value="Xyl_isomerase-like_TIM-brl"/>
</dbReference>
<feature type="signal peptide" evidence="1">
    <location>
        <begin position="1"/>
        <end position="24"/>
    </location>
</feature>
<dbReference type="eggNOG" id="COG1082">
    <property type="taxonomic scope" value="Bacteria"/>
</dbReference>
<dbReference type="PANTHER" id="PTHR12110">
    <property type="entry name" value="HYDROXYPYRUVATE ISOMERASE"/>
    <property type="match status" value="1"/>
</dbReference>
<dbReference type="InterPro" id="IPR050312">
    <property type="entry name" value="IolE/XylAMocC-like"/>
</dbReference>
<keyword evidence="4" id="KW-1185">Reference proteome</keyword>
<proteinExistence type="predicted"/>
<dbReference type="InterPro" id="IPR036237">
    <property type="entry name" value="Xyl_isomerase-like_sf"/>
</dbReference>
<dbReference type="SUPFAM" id="SSF51658">
    <property type="entry name" value="Xylose isomerase-like"/>
    <property type="match status" value="1"/>
</dbReference>
<dbReference type="Pfam" id="PF01261">
    <property type="entry name" value="AP_endonuc_2"/>
    <property type="match status" value="1"/>
</dbReference>
<dbReference type="PATRIC" id="fig|1121022.4.peg.551"/>
<dbReference type="STRING" id="1121022.GCA_000376105_01810"/>
<sequence length="271" mass="29379">MELNRRHLLAGFSALGLVGASAHAAAIKQPYQKIGVQLYTVRDAFAADPLGTLKRVKALGFDQVETISFGGMAAKDLKAKLGDIGLTAPSSHIGLADWQSRPEAALDDMAALGADYAVLAWLPAEDRGSWKAWADKMNAWGTLAKARGLGFAYHNHDFEFKKTPEGEMPFHILLENTDPALVTFELDCYWASFAGHDPVHVLHEHGDRVRLLHLKDKLADGGMAPVGEGTIDYAAVLALAHKIGVKYGYVEHDNPTDPWASITTSIKNLKG</sequence>
<dbReference type="PANTHER" id="PTHR12110:SF41">
    <property type="entry name" value="INOSOSE DEHYDRATASE"/>
    <property type="match status" value="1"/>
</dbReference>
<protein>
    <recommendedName>
        <fullName evidence="2">Xylose isomerase-like TIM barrel domain-containing protein</fullName>
    </recommendedName>
</protein>
<feature type="domain" description="Xylose isomerase-like TIM barrel" evidence="2">
    <location>
        <begin position="54"/>
        <end position="253"/>
    </location>
</feature>
<dbReference type="InterPro" id="IPR006311">
    <property type="entry name" value="TAT_signal"/>
</dbReference>
<dbReference type="EMBL" id="AWGB01000005">
    <property type="protein sequence ID" value="ESQ94030.1"/>
    <property type="molecule type" value="Genomic_DNA"/>
</dbReference>
<comment type="caution">
    <text evidence="3">The sequence shown here is derived from an EMBL/GenBank/DDBJ whole genome shotgun (WGS) entry which is preliminary data.</text>
</comment>
<evidence type="ECO:0000259" key="2">
    <source>
        <dbReference type="Pfam" id="PF01261"/>
    </source>
</evidence>
<organism evidence="3 4">
    <name type="scientific">Asticcacaulis benevestitus DSM 16100 = ATCC BAA-896</name>
    <dbReference type="NCBI Taxonomy" id="1121022"/>
    <lineage>
        <taxon>Bacteria</taxon>
        <taxon>Pseudomonadati</taxon>
        <taxon>Pseudomonadota</taxon>
        <taxon>Alphaproteobacteria</taxon>
        <taxon>Caulobacterales</taxon>
        <taxon>Caulobacteraceae</taxon>
        <taxon>Asticcacaulis</taxon>
    </lineage>
</organism>
<evidence type="ECO:0000313" key="4">
    <source>
        <dbReference type="Proteomes" id="UP000017837"/>
    </source>
</evidence>
<dbReference type="AlphaFoldDB" id="V4Q854"/>
<dbReference type="OrthoDB" id="9798407at2"/>
<evidence type="ECO:0000313" key="3">
    <source>
        <dbReference type="EMBL" id="ESQ94030.1"/>
    </source>
</evidence>
<accession>V4Q854</accession>
<gene>
    <name evidence="3" type="ORF">ABENE_02780</name>
</gene>
<evidence type="ECO:0000256" key="1">
    <source>
        <dbReference type="SAM" id="SignalP"/>
    </source>
</evidence>
<feature type="chain" id="PRO_5004727830" description="Xylose isomerase-like TIM barrel domain-containing protein" evidence="1">
    <location>
        <begin position="25"/>
        <end position="271"/>
    </location>
</feature>
<dbReference type="Proteomes" id="UP000017837">
    <property type="component" value="Unassembled WGS sequence"/>
</dbReference>
<dbReference type="RefSeq" id="WP_018081477.1">
    <property type="nucleotide sequence ID" value="NZ_AQWM01000005.1"/>
</dbReference>
<reference evidence="3 4" key="1">
    <citation type="journal article" date="2014" name="Nature">
        <title>Sequential evolution of bacterial morphology by co-option of a developmental regulator.</title>
        <authorList>
            <person name="Jiang C."/>
            <person name="Brown P.J."/>
            <person name="Ducret A."/>
            <person name="Brun Y.V."/>
        </authorList>
    </citation>
    <scope>NUCLEOTIDE SEQUENCE [LARGE SCALE GENOMIC DNA]</scope>
    <source>
        <strain evidence="3 4">DSM 16100</strain>
    </source>
</reference>
<name>V4Q854_9CAUL</name>
<dbReference type="PROSITE" id="PS51318">
    <property type="entry name" value="TAT"/>
    <property type="match status" value="1"/>
</dbReference>
<dbReference type="Gene3D" id="3.20.20.150">
    <property type="entry name" value="Divalent-metal-dependent TIM barrel enzymes"/>
    <property type="match status" value="1"/>
</dbReference>